<dbReference type="Gene3D" id="1.20.1530.20">
    <property type="match status" value="1"/>
</dbReference>
<feature type="transmembrane region" description="Helical" evidence="8">
    <location>
        <begin position="65"/>
        <end position="83"/>
    </location>
</feature>
<keyword evidence="3" id="KW-0813">Transport</keyword>
<keyword evidence="6 8" id="KW-1133">Transmembrane helix</keyword>
<comment type="similarity">
    <text evidence="2">Belongs to the auxin efflux carrier (TC 2.A.69) family.</text>
</comment>
<dbReference type="RefSeq" id="WP_308952486.1">
    <property type="nucleotide sequence ID" value="NZ_JARXHW010000085.1"/>
</dbReference>
<protein>
    <submittedName>
        <fullName evidence="9">AEC family transporter</fullName>
    </submittedName>
</protein>
<gene>
    <name evidence="9" type="ORF">QEH52_18735</name>
</gene>
<dbReference type="InterPro" id="IPR038770">
    <property type="entry name" value="Na+/solute_symporter_sf"/>
</dbReference>
<evidence type="ECO:0000313" key="9">
    <source>
        <dbReference type="EMBL" id="MDQ8209569.1"/>
    </source>
</evidence>
<comment type="subcellular location">
    <subcellularLocation>
        <location evidence="1">Cell membrane</location>
        <topology evidence="1">Multi-pass membrane protein</topology>
    </subcellularLocation>
</comment>
<keyword evidence="4" id="KW-1003">Cell membrane</keyword>
<keyword evidence="10" id="KW-1185">Reference proteome</keyword>
<feature type="transmembrane region" description="Helical" evidence="8">
    <location>
        <begin position="171"/>
        <end position="191"/>
    </location>
</feature>
<keyword evidence="7 8" id="KW-0472">Membrane</keyword>
<evidence type="ECO:0000256" key="6">
    <source>
        <dbReference type="ARBA" id="ARBA00022989"/>
    </source>
</evidence>
<dbReference type="EMBL" id="JARXHW010000085">
    <property type="protein sequence ID" value="MDQ8209569.1"/>
    <property type="molecule type" value="Genomic_DNA"/>
</dbReference>
<evidence type="ECO:0000256" key="4">
    <source>
        <dbReference type="ARBA" id="ARBA00022475"/>
    </source>
</evidence>
<evidence type="ECO:0000313" key="10">
    <source>
        <dbReference type="Proteomes" id="UP001225316"/>
    </source>
</evidence>
<comment type="caution">
    <text evidence="9">The sequence shown here is derived from an EMBL/GenBank/DDBJ whole genome shotgun (WGS) entry which is preliminary data.</text>
</comment>
<feature type="transmembrane region" description="Helical" evidence="8">
    <location>
        <begin position="35"/>
        <end position="53"/>
    </location>
</feature>
<evidence type="ECO:0000256" key="1">
    <source>
        <dbReference type="ARBA" id="ARBA00004651"/>
    </source>
</evidence>
<sequence>MIQVINTLLPVFVVIGLGLWLARRGWLSQTFISELNWLIFWVSLPALIIHSLVTAESLPRDALPAIGIFTLATLILIVLAWLTSRWLQLPRERVGTFVQSAFRGNLAFTGLPFVVFAVEGIQPDKVGAAVAQVMFILAPAMLLYNVLAVLMLTLSQQSVSTSMLRGTLGKVISNPLILASIIGVGLFALPFEMPRFALSTLGLIGQMAAPASLFCVGGAMAFVSMEGRYRSASYASALKVIVLPAITALLLIWVDVDPIARLVLLILSACPTAVASYIMAKALNGDEALAAGSIILSTLACIPTVGLIIALST</sequence>
<dbReference type="PANTHER" id="PTHR36838">
    <property type="entry name" value="AUXIN EFFLUX CARRIER FAMILY PROTEIN"/>
    <property type="match status" value="1"/>
</dbReference>
<accession>A0ABU1AZI4</accession>
<dbReference type="InterPro" id="IPR004776">
    <property type="entry name" value="Mem_transp_PIN-like"/>
</dbReference>
<evidence type="ECO:0000256" key="7">
    <source>
        <dbReference type="ARBA" id="ARBA00023136"/>
    </source>
</evidence>
<dbReference type="Pfam" id="PF03547">
    <property type="entry name" value="Mem_trans"/>
    <property type="match status" value="1"/>
</dbReference>
<feature type="transmembrane region" description="Helical" evidence="8">
    <location>
        <begin position="6"/>
        <end position="23"/>
    </location>
</feature>
<organism evidence="9 10">
    <name type="scientific">Thalassobacterium maritimum</name>
    <dbReference type="NCBI Taxonomy" id="3041265"/>
    <lineage>
        <taxon>Bacteria</taxon>
        <taxon>Pseudomonadati</taxon>
        <taxon>Verrucomicrobiota</taxon>
        <taxon>Opitutia</taxon>
        <taxon>Puniceicoccales</taxon>
        <taxon>Coraliomargaritaceae</taxon>
        <taxon>Thalassobacterium</taxon>
    </lineage>
</organism>
<feature type="transmembrane region" description="Helical" evidence="8">
    <location>
        <begin position="203"/>
        <end position="223"/>
    </location>
</feature>
<keyword evidence="5 8" id="KW-0812">Transmembrane</keyword>
<proteinExistence type="inferred from homology"/>
<evidence type="ECO:0000256" key="8">
    <source>
        <dbReference type="SAM" id="Phobius"/>
    </source>
</evidence>
<feature type="transmembrane region" description="Helical" evidence="8">
    <location>
        <begin position="290"/>
        <end position="311"/>
    </location>
</feature>
<feature type="transmembrane region" description="Helical" evidence="8">
    <location>
        <begin position="128"/>
        <end position="150"/>
    </location>
</feature>
<feature type="transmembrane region" description="Helical" evidence="8">
    <location>
        <begin position="235"/>
        <end position="253"/>
    </location>
</feature>
<evidence type="ECO:0000256" key="2">
    <source>
        <dbReference type="ARBA" id="ARBA00010145"/>
    </source>
</evidence>
<reference evidence="9 10" key="1">
    <citation type="submission" date="2023-04" db="EMBL/GenBank/DDBJ databases">
        <title>A novel bacteria isolated from coastal sediment.</title>
        <authorList>
            <person name="Liu X.-J."/>
            <person name="Du Z.-J."/>
        </authorList>
    </citation>
    <scope>NUCLEOTIDE SEQUENCE [LARGE SCALE GENOMIC DNA]</scope>
    <source>
        <strain evidence="9 10">SDUM461003</strain>
    </source>
</reference>
<dbReference type="Proteomes" id="UP001225316">
    <property type="component" value="Unassembled WGS sequence"/>
</dbReference>
<feature type="transmembrane region" description="Helical" evidence="8">
    <location>
        <begin position="104"/>
        <end position="122"/>
    </location>
</feature>
<feature type="transmembrane region" description="Helical" evidence="8">
    <location>
        <begin position="259"/>
        <end position="278"/>
    </location>
</feature>
<evidence type="ECO:0000256" key="5">
    <source>
        <dbReference type="ARBA" id="ARBA00022692"/>
    </source>
</evidence>
<name>A0ABU1AZI4_9BACT</name>
<evidence type="ECO:0000256" key="3">
    <source>
        <dbReference type="ARBA" id="ARBA00022448"/>
    </source>
</evidence>